<feature type="region of interest" description="Disordered" evidence="1">
    <location>
        <begin position="71"/>
        <end position="99"/>
    </location>
</feature>
<feature type="compositionally biased region" description="Polar residues" evidence="1">
    <location>
        <begin position="261"/>
        <end position="276"/>
    </location>
</feature>
<keyword evidence="4" id="KW-1185">Reference proteome</keyword>
<comment type="caution">
    <text evidence="3">The sequence shown here is derived from an EMBL/GenBank/DDBJ whole genome shotgun (WGS) entry which is preliminary data.</text>
</comment>
<feature type="domain" description="BSD" evidence="2">
    <location>
        <begin position="182"/>
        <end position="234"/>
    </location>
</feature>
<dbReference type="SUPFAM" id="SSF140383">
    <property type="entry name" value="BSD domain-like"/>
    <property type="match status" value="1"/>
</dbReference>
<reference evidence="3" key="1">
    <citation type="submission" date="2023-02" db="EMBL/GenBank/DDBJ databases">
        <title>Genome of toxic invasive species Heracleum sosnowskyi carries increased number of genes despite the absence of recent whole-genome duplications.</title>
        <authorList>
            <person name="Schelkunov M."/>
            <person name="Shtratnikova V."/>
            <person name="Makarenko M."/>
            <person name="Klepikova A."/>
            <person name="Omelchenko D."/>
            <person name="Novikova G."/>
            <person name="Obukhova E."/>
            <person name="Bogdanov V."/>
            <person name="Penin A."/>
            <person name="Logacheva M."/>
        </authorList>
    </citation>
    <scope>NUCLEOTIDE SEQUENCE</scope>
    <source>
        <strain evidence="3">Hsosn_3</strain>
        <tissue evidence="3">Leaf</tissue>
    </source>
</reference>
<organism evidence="3 4">
    <name type="scientific">Heracleum sosnowskyi</name>
    <dbReference type="NCBI Taxonomy" id="360622"/>
    <lineage>
        <taxon>Eukaryota</taxon>
        <taxon>Viridiplantae</taxon>
        <taxon>Streptophyta</taxon>
        <taxon>Embryophyta</taxon>
        <taxon>Tracheophyta</taxon>
        <taxon>Spermatophyta</taxon>
        <taxon>Magnoliopsida</taxon>
        <taxon>eudicotyledons</taxon>
        <taxon>Gunneridae</taxon>
        <taxon>Pentapetalae</taxon>
        <taxon>asterids</taxon>
        <taxon>campanulids</taxon>
        <taxon>Apiales</taxon>
        <taxon>Apiaceae</taxon>
        <taxon>Apioideae</taxon>
        <taxon>apioid superclade</taxon>
        <taxon>Tordylieae</taxon>
        <taxon>Tordyliinae</taxon>
        <taxon>Heracleum</taxon>
    </lineage>
</organism>
<evidence type="ECO:0000256" key="1">
    <source>
        <dbReference type="SAM" id="MobiDB-lite"/>
    </source>
</evidence>
<dbReference type="AlphaFoldDB" id="A0AAD8H554"/>
<feature type="compositionally biased region" description="Acidic residues" evidence="1">
    <location>
        <begin position="438"/>
        <end position="448"/>
    </location>
</feature>
<protein>
    <submittedName>
        <fullName evidence="3">BSD domain-containing protein</fullName>
    </submittedName>
</protein>
<dbReference type="PROSITE" id="PS50858">
    <property type="entry name" value="BSD"/>
    <property type="match status" value="1"/>
</dbReference>
<evidence type="ECO:0000313" key="3">
    <source>
        <dbReference type="EMBL" id="KAK1359938.1"/>
    </source>
</evidence>
<feature type="compositionally biased region" description="Polar residues" evidence="1">
    <location>
        <begin position="24"/>
        <end position="47"/>
    </location>
</feature>
<feature type="region of interest" description="Disordered" evidence="1">
    <location>
        <begin position="261"/>
        <end position="280"/>
    </location>
</feature>
<sequence>MSWFAKSLASLKLDDDDDDSSSSTQPNHTTESPTHPTDSLPTDSSNRGVKEDLSELTKTLTRNFWGVASFLAPPPPSSSDSDPTGSDPDESDSPLIPNIRNDFAEIGGKFRSGISKISNNMAVVSEITTKMASNFLQLGEEERDYYEFGAVGVTDRVVDFVRDVVMHPETWLDFPLPENDDEEDFDMSDAQQEHALAVERLVPRLAALRMELCPGYMSETCFWKIYFVLLHPRLDQHDAEVLSTPQIVKARSLLTQNNLRNHTSANPEQVYSNRDTPSVEEDMKSPAEEFLSAPSTSQMQSVPSYISAPESAPLEADIETEKHPVSVNEVQIVDKSVIQEENVVQNKKQNLQSISSSNVLGETDEDDADDWLKEETSETVSSSDKIIPIDNDEDVSFSDLEDEGDVPTSYKKKYSRDWVQLDGSKQNRHEPENKDSNDWLDLDEIEVE</sequence>
<evidence type="ECO:0000259" key="2">
    <source>
        <dbReference type="PROSITE" id="PS50858"/>
    </source>
</evidence>
<feature type="region of interest" description="Disordered" evidence="1">
    <location>
        <begin position="1"/>
        <end position="53"/>
    </location>
</feature>
<feature type="region of interest" description="Disordered" evidence="1">
    <location>
        <begin position="370"/>
        <end position="448"/>
    </location>
</feature>
<dbReference type="Proteomes" id="UP001237642">
    <property type="component" value="Unassembled WGS sequence"/>
</dbReference>
<dbReference type="InterPro" id="IPR005607">
    <property type="entry name" value="BSD_dom"/>
</dbReference>
<feature type="compositionally biased region" description="Basic and acidic residues" evidence="1">
    <location>
        <begin position="425"/>
        <end position="437"/>
    </location>
</feature>
<dbReference type="Gene3D" id="1.10.3970.10">
    <property type="entry name" value="BSD domain"/>
    <property type="match status" value="1"/>
</dbReference>
<dbReference type="PANTHER" id="PTHR31923">
    <property type="entry name" value="BSD DOMAIN-CONTAINING PROTEIN"/>
    <property type="match status" value="1"/>
</dbReference>
<dbReference type="EMBL" id="JAUIZM010000010">
    <property type="protein sequence ID" value="KAK1359938.1"/>
    <property type="molecule type" value="Genomic_DNA"/>
</dbReference>
<evidence type="ECO:0000313" key="4">
    <source>
        <dbReference type="Proteomes" id="UP001237642"/>
    </source>
</evidence>
<feature type="compositionally biased region" description="Low complexity" evidence="1">
    <location>
        <begin position="1"/>
        <end position="11"/>
    </location>
</feature>
<accession>A0AAD8H554</accession>
<dbReference type="InterPro" id="IPR035925">
    <property type="entry name" value="BSD_dom_sf"/>
</dbReference>
<proteinExistence type="predicted"/>
<name>A0AAD8H554_9APIA</name>
<gene>
    <name evidence="3" type="ORF">POM88_044412</name>
</gene>
<feature type="compositionally biased region" description="Acidic residues" evidence="1">
    <location>
        <begin position="390"/>
        <end position="405"/>
    </location>
</feature>
<dbReference type="PANTHER" id="PTHR31923:SF4">
    <property type="entry name" value="BSD DOMAIN-CONTAINING PROTEIN"/>
    <property type="match status" value="1"/>
</dbReference>
<reference evidence="3" key="2">
    <citation type="submission" date="2023-05" db="EMBL/GenBank/DDBJ databases">
        <authorList>
            <person name="Schelkunov M.I."/>
        </authorList>
    </citation>
    <scope>NUCLEOTIDE SEQUENCE</scope>
    <source>
        <strain evidence="3">Hsosn_3</strain>
        <tissue evidence="3">Leaf</tissue>
    </source>
</reference>
<dbReference type="Pfam" id="PF03909">
    <property type="entry name" value="BSD"/>
    <property type="match status" value="1"/>
</dbReference>
<dbReference type="SMART" id="SM00751">
    <property type="entry name" value="BSD"/>
    <property type="match status" value="1"/>
</dbReference>